<dbReference type="RefSeq" id="WP_369789654.1">
    <property type="nucleotide sequence ID" value="NZ_CP165628.1"/>
</dbReference>
<protein>
    <submittedName>
        <fullName evidence="2">LysR family transcriptional regulator</fullName>
    </submittedName>
</protein>
<evidence type="ECO:0000313" key="2">
    <source>
        <dbReference type="EMBL" id="XDU73094.1"/>
    </source>
</evidence>
<dbReference type="Pfam" id="PF00126">
    <property type="entry name" value="HTH_1"/>
    <property type="match status" value="1"/>
</dbReference>
<evidence type="ECO:0000259" key="1">
    <source>
        <dbReference type="PROSITE" id="PS50931"/>
    </source>
</evidence>
<dbReference type="EMBL" id="CP165628">
    <property type="protein sequence ID" value="XDU73094.1"/>
    <property type="molecule type" value="Genomic_DNA"/>
</dbReference>
<dbReference type="Gene3D" id="1.10.10.10">
    <property type="entry name" value="Winged helix-like DNA-binding domain superfamily/Winged helix DNA-binding domain"/>
    <property type="match status" value="1"/>
</dbReference>
<dbReference type="GO" id="GO:0003700">
    <property type="term" value="F:DNA-binding transcription factor activity"/>
    <property type="evidence" value="ECO:0007669"/>
    <property type="project" value="InterPro"/>
</dbReference>
<feature type="domain" description="HTH lysR-type" evidence="1">
    <location>
        <begin position="1"/>
        <end position="46"/>
    </location>
</feature>
<organism evidence="2">
    <name type="scientific">Rouxiella sp. WC2420</name>
    <dbReference type="NCBI Taxonomy" id="3234145"/>
    <lineage>
        <taxon>Bacteria</taxon>
        <taxon>Pseudomonadati</taxon>
        <taxon>Pseudomonadota</taxon>
        <taxon>Gammaproteobacteria</taxon>
        <taxon>Enterobacterales</taxon>
        <taxon>Yersiniaceae</taxon>
        <taxon>Rouxiella</taxon>
    </lineage>
</organism>
<dbReference type="InterPro" id="IPR036390">
    <property type="entry name" value="WH_DNA-bd_sf"/>
</dbReference>
<dbReference type="InterPro" id="IPR036388">
    <property type="entry name" value="WH-like_DNA-bd_sf"/>
</dbReference>
<dbReference type="PROSITE" id="PS50931">
    <property type="entry name" value="HTH_LYSR"/>
    <property type="match status" value="1"/>
</dbReference>
<dbReference type="SUPFAM" id="SSF46785">
    <property type="entry name" value="Winged helix' DNA-binding domain"/>
    <property type="match status" value="1"/>
</dbReference>
<name>A0AB39VT05_9GAMM</name>
<sequence length="46" mass="5067">MSKLKPPGYFIAVYEHGSISAASEVLFIAQPLLSKALHQLERALKL</sequence>
<dbReference type="AlphaFoldDB" id="A0AB39VT05"/>
<dbReference type="InterPro" id="IPR000847">
    <property type="entry name" value="LysR_HTH_N"/>
</dbReference>
<accession>A0AB39VT05</accession>
<gene>
    <name evidence="2" type="ORF">AB3G37_02960</name>
</gene>
<proteinExistence type="predicted"/>
<reference evidence="2" key="1">
    <citation type="submission" date="2024-07" db="EMBL/GenBank/DDBJ databases">
        <authorList>
            <person name="Biller S.J."/>
        </authorList>
    </citation>
    <scope>NUCLEOTIDE SEQUENCE</scope>
    <source>
        <strain evidence="2">WC2420</strain>
    </source>
</reference>